<evidence type="ECO:0000313" key="2">
    <source>
        <dbReference type="Proteomes" id="UP001164539"/>
    </source>
</evidence>
<comment type="caution">
    <text evidence="1">The sequence shown here is derived from an EMBL/GenBank/DDBJ whole genome shotgun (WGS) entry which is preliminary data.</text>
</comment>
<name>A0ACC1XNK6_MELAZ</name>
<evidence type="ECO:0000313" key="1">
    <source>
        <dbReference type="EMBL" id="KAJ4712908.1"/>
    </source>
</evidence>
<proteinExistence type="predicted"/>
<dbReference type="Proteomes" id="UP001164539">
    <property type="component" value="Chromosome 8"/>
</dbReference>
<gene>
    <name evidence="1" type="ORF">OWV82_015072</name>
</gene>
<protein>
    <submittedName>
        <fullName evidence="1">Subtilisin-like protease</fullName>
    </submittedName>
</protein>
<reference evidence="1 2" key="1">
    <citation type="journal article" date="2023" name="Science">
        <title>Complex scaffold remodeling in plant triterpene biosynthesis.</title>
        <authorList>
            <person name="De La Pena R."/>
            <person name="Hodgson H."/>
            <person name="Liu J.C."/>
            <person name="Stephenson M.J."/>
            <person name="Martin A.C."/>
            <person name="Owen C."/>
            <person name="Harkess A."/>
            <person name="Leebens-Mack J."/>
            <person name="Jimenez L.E."/>
            <person name="Osbourn A."/>
            <person name="Sattely E.S."/>
        </authorList>
    </citation>
    <scope>NUCLEOTIDE SEQUENCE [LARGE SCALE GENOMIC DNA]</scope>
    <source>
        <strain evidence="2">cv. JPN11</strain>
        <tissue evidence="1">Leaf</tissue>
    </source>
</reference>
<accession>A0ACC1XNK6</accession>
<organism evidence="1 2">
    <name type="scientific">Melia azedarach</name>
    <name type="common">Chinaberry tree</name>
    <dbReference type="NCBI Taxonomy" id="155640"/>
    <lineage>
        <taxon>Eukaryota</taxon>
        <taxon>Viridiplantae</taxon>
        <taxon>Streptophyta</taxon>
        <taxon>Embryophyta</taxon>
        <taxon>Tracheophyta</taxon>
        <taxon>Spermatophyta</taxon>
        <taxon>Magnoliopsida</taxon>
        <taxon>eudicotyledons</taxon>
        <taxon>Gunneridae</taxon>
        <taxon>Pentapetalae</taxon>
        <taxon>rosids</taxon>
        <taxon>malvids</taxon>
        <taxon>Sapindales</taxon>
        <taxon>Meliaceae</taxon>
        <taxon>Melia</taxon>
    </lineage>
</organism>
<dbReference type="EMBL" id="CM051401">
    <property type="protein sequence ID" value="KAJ4712908.1"/>
    <property type="molecule type" value="Genomic_DNA"/>
</dbReference>
<keyword evidence="2" id="KW-1185">Reference proteome</keyword>
<sequence length="762" mass="81466">MAVIIISLIFTFSIFASPALALDPISNDTESDSLQTYIVYVRKPMRLSSTELDLDSWYYSFLPVSNSSTISNMERRMLFCYKNVITGFAAKLTAKEVKEMETKKGFMAAHVEKILHLHTTHTPNFLGLNQNFGFWKESNLGKGVIIGILDSGITPDHPSFSDEGMPPPPAKWKGKCEFPGAVCNNKLIGARSLLTDSVGKPPLDKDGHGTHTASIAAGSFVKGASMFGLANGTAVGMAPLAHLAIYQVCSNSSCRQSSIFAAMDAAVGDGVDVLSLSLGGDSSPFFADPIATGAFFAIQNGVFVSCSAGNQGPSYDTLSNQAPWILTVGASTVDRNIVATVQLGNGELFDGEYLFQPKHFPTKQLPLVYAGANGSQSSAFCSRGSLTNSNVKGKVVLCERGEGSTIEMGMEVQDAGGVAMILMNDKINGYSIWDNSHVFPVKHNGSSIWDNSHLIPTTHVSYVAGESIKAYINSTSSPTVAIVFKGNVIGKKSAPEVASFSSRGPNRASPGILKPDIIGPGVSVLAAWPTSRENETNISKSTFNMISGTSMSCPHLSGIAALLKSAHPDWSPAAIKSAILTTADTVNLEGKPLVDERLLPADMFAVGAGHVNPSKANRPGLIYDIQPNDYIPYLCGLNYTDDQISAIVRYPVKCSNVSSIAQAELNYPSFSIILGSTPQTYNRTVTNVGQANSSYEHQIVAPEGVQVSVKPNKISFSNRNQKVTYSVTFTRSRKIGASFVQGYLSWVSVQHTVKSPIVVSFE</sequence>